<comment type="subcellular location">
    <subcellularLocation>
        <location evidence="1">Cell membrane</location>
        <topology evidence="1">Multi-pass membrane protein</topology>
    </subcellularLocation>
</comment>
<reference evidence="9 10" key="1">
    <citation type="submission" date="2024-10" db="EMBL/GenBank/DDBJ databases">
        <title>The Natural Products Discovery Center: Release of the First 8490 Sequenced Strains for Exploring Actinobacteria Biosynthetic Diversity.</title>
        <authorList>
            <person name="Kalkreuter E."/>
            <person name="Kautsar S.A."/>
            <person name="Yang D."/>
            <person name="Bader C.D."/>
            <person name="Teijaro C.N."/>
            <person name="Fluegel L."/>
            <person name="Davis C.M."/>
            <person name="Simpson J.R."/>
            <person name="Lauterbach L."/>
            <person name="Steele A.D."/>
            <person name="Gui C."/>
            <person name="Meng S."/>
            <person name="Li G."/>
            <person name="Viehrig K."/>
            <person name="Ye F."/>
            <person name="Su P."/>
            <person name="Kiefer A.F."/>
            <person name="Nichols A."/>
            <person name="Cepeda A.J."/>
            <person name="Yan W."/>
            <person name="Fan B."/>
            <person name="Jiang Y."/>
            <person name="Adhikari A."/>
            <person name="Zheng C.-J."/>
            <person name="Schuster L."/>
            <person name="Cowan T.M."/>
            <person name="Smanski M.J."/>
            <person name="Chevrette M.G."/>
            <person name="De Carvalho L.P.S."/>
            <person name="Shen B."/>
        </authorList>
    </citation>
    <scope>NUCLEOTIDE SEQUENCE [LARGE SCALE GENOMIC DNA]</scope>
    <source>
        <strain evidence="9 10">NPDC019275</strain>
    </source>
</reference>
<proteinExistence type="predicted"/>
<comment type="caution">
    <text evidence="9">The sequence shown here is derived from an EMBL/GenBank/DDBJ whole genome shotgun (WGS) entry which is preliminary data.</text>
</comment>
<dbReference type="PANTHER" id="PTHR23517">
    <property type="entry name" value="RESISTANCE PROTEIN MDTM, PUTATIVE-RELATED-RELATED"/>
    <property type="match status" value="1"/>
</dbReference>
<evidence type="ECO:0000256" key="3">
    <source>
        <dbReference type="ARBA" id="ARBA00022475"/>
    </source>
</evidence>
<keyword evidence="4 7" id="KW-0812">Transmembrane</keyword>
<feature type="transmembrane region" description="Helical" evidence="7">
    <location>
        <begin position="226"/>
        <end position="246"/>
    </location>
</feature>
<feature type="transmembrane region" description="Helical" evidence="7">
    <location>
        <begin position="154"/>
        <end position="173"/>
    </location>
</feature>
<feature type="domain" description="Major facilitator superfamily (MFS) profile" evidence="8">
    <location>
        <begin position="22"/>
        <end position="402"/>
    </location>
</feature>
<evidence type="ECO:0000256" key="2">
    <source>
        <dbReference type="ARBA" id="ARBA00022448"/>
    </source>
</evidence>
<dbReference type="InterPro" id="IPR050171">
    <property type="entry name" value="MFS_Transporters"/>
</dbReference>
<dbReference type="InterPro" id="IPR036259">
    <property type="entry name" value="MFS_trans_sf"/>
</dbReference>
<feature type="transmembrane region" description="Helical" evidence="7">
    <location>
        <begin position="349"/>
        <end position="372"/>
    </location>
</feature>
<keyword evidence="6 7" id="KW-0472">Membrane</keyword>
<evidence type="ECO:0000256" key="5">
    <source>
        <dbReference type="ARBA" id="ARBA00022989"/>
    </source>
</evidence>
<dbReference type="InterPro" id="IPR011701">
    <property type="entry name" value="MFS"/>
</dbReference>
<evidence type="ECO:0000259" key="8">
    <source>
        <dbReference type="PROSITE" id="PS50850"/>
    </source>
</evidence>
<evidence type="ECO:0000313" key="9">
    <source>
        <dbReference type="EMBL" id="MFI2472028.1"/>
    </source>
</evidence>
<protein>
    <submittedName>
        <fullName evidence="9">MFS transporter</fullName>
    </submittedName>
</protein>
<feature type="transmembrane region" description="Helical" evidence="7">
    <location>
        <begin position="179"/>
        <end position="197"/>
    </location>
</feature>
<dbReference type="RefSeq" id="WP_397090523.1">
    <property type="nucleotide sequence ID" value="NZ_JBIRYO010000001.1"/>
</dbReference>
<feature type="transmembrane region" description="Helical" evidence="7">
    <location>
        <begin position="258"/>
        <end position="277"/>
    </location>
</feature>
<dbReference type="EMBL" id="JBIRYO010000001">
    <property type="protein sequence ID" value="MFI2472028.1"/>
    <property type="molecule type" value="Genomic_DNA"/>
</dbReference>
<feature type="transmembrane region" description="Helical" evidence="7">
    <location>
        <begin position="315"/>
        <end position="337"/>
    </location>
</feature>
<evidence type="ECO:0000256" key="1">
    <source>
        <dbReference type="ARBA" id="ARBA00004651"/>
    </source>
</evidence>
<dbReference type="InterPro" id="IPR020846">
    <property type="entry name" value="MFS_dom"/>
</dbReference>
<keyword evidence="10" id="KW-1185">Reference proteome</keyword>
<keyword evidence="2" id="KW-0813">Transport</keyword>
<accession>A0ABW7WS66</accession>
<sequence>MNAIRTDSRTGVFAAVRQTPRTVVYLLIGVLVNQLGAFVQTFLVLYLTHREFSIGQAGLALTAYSAGAVFGTMLGGELTHRLGPRSTIIAAMTGSAALLTVIPLLATPGLFAALLVAVGAAGLVTQSYRPAAALLLGDLMPEEHRVMGFSMMRIALNAGAALAPLIAAAVILIDWNLLLWLDAASALTYAVLALLLLPNVAAVQDAPEPTPGERTGYGVILRDRRYHLFLASVLVGSIIYVQYTVALPLNITADGHSTGLYSAVLVTASVVLILCELKITSYVKHLRPPLVGAVGTAIMGLGVAGYSFAGHGAAPILLATVVFVLGVMINGPTMFAYPSTFPAPVKARYIGTHQATFGLGMALGPTLGVLAWGRLGTGIWPLCGALGLFAAWCAYAGIRENHTANTSEAEVIEKPGSIGVSDAEPDLSDAELGTDAFDAATGTAVSTVKSGTTVSTVESGAGG</sequence>
<name>A0ABW7WS66_9NOCA</name>
<feature type="transmembrane region" description="Helical" evidence="7">
    <location>
        <begin position="112"/>
        <end position="134"/>
    </location>
</feature>
<dbReference type="Proteomes" id="UP001611415">
    <property type="component" value="Unassembled WGS sequence"/>
</dbReference>
<feature type="transmembrane region" description="Helical" evidence="7">
    <location>
        <begin position="87"/>
        <end position="106"/>
    </location>
</feature>
<evidence type="ECO:0000256" key="7">
    <source>
        <dbReference type="SAM" id="Phobius"/>
    </source>
</evidence>
<dbReference type="Pfam" id="PF07690">
    <property type="entry name" value="MFS_1"/>
    <property type="match status" value="1"/>
</dbReference>
<dbReference type="SUPFAM" id="SSF103473">
    <property type="entry name" value="MFS general substrate transporter"/>
    <property type="match status" value="1"/>
</dbReference>
<evidence type="ECO:0000256" key="4">
    <source>
        <dbReference type="ARBA" id="ARBA00022692"/>
    </source>
</evidence>
<evidence type="ECO:0000313" key="10">
    <source>
        <dbReference type="Proteomes" id="UP001611415"/>
    </source>
</evidence>
<keyword evidence="3" id="KW-1003">Cell membrane</keyword>
<feature type="transmembrane region" description="Helical" evidence="7">
    <location>
        <begin position="23"/>
        <end position="48"/>
    </location>
</feature>
<dbReference type="PROSITE" id="PS50850">
    <property type="entry name" value="MFS"/>
    <property type="match status" value="1"/>
</dbReference>
<organism evidence="9 10">
    <name type="scientific">Nocardia xishanensis</name>
    <dbReference type="NCBI Taxonomy" id="238964"/>
    <lineage>
        <taxon>Bacteria</taxon>
        <taxon>Bacillati</taxon>
        <taxon>Actinomycetota</taxon>
        <taxon>Actinomycetes</taxon>
        <taxon>Mycobacteriales</taxon>
        <taxon>Nocardiaceae</taxon>
        <taxon>Nocardia</taxon>
    </lineage>
</organism>
<feature type="transmembrane region" description="Helical" evidence="7">
    <location>
        <begin position="289"/>
        <end position="309"/>
    </location>
</feature>
<feature type="transmembrane region" description="Helical" evidence="7">
    <location>
        <begin position="378"/>
        <end position="398"/>
    </location>
</feature>
<feature type="transmembrane region" description="Helical" evidence="7">
    <location>
        <begin position="54"/>
        <end position="75"/>
    </location>
</feature>
<dbReference type="PANTHER" id="PTHR23517:SF2">
    <property type="entry name" value="MULTIDRUG RESISTANCE PROTEIN MDTH"/>
    <property type="match status" value="1"/>
</dbReference>
<gene>
    <name evidence="9" type="ORF">ACH49W_01490</name>
</gene>
<keyword evidence="5 7" id="KW-1133">Transmembrane helix</keyword>
<dbReference type="Gene3D" id="1.20.1250.20">
    <property type="entry name" value="MFS general substrate transporter like domains"/>
    <property type="match status" value="1"/>
</dbReference>
<evidence type="ECO:0000256" key="6">
    <source>
        <dbReference type="ARBA" id="ARBA00023136"/>
    </source>
</evidence>